<dbReference type="Proteomes" id="UP000006447">
    <property type="component" value="Unassembled WGS sequence"/>
</dbReference>
<protein>
    <submittedName>
        <fullName evidence="1">Uncharacterized protein</fullName>
    </submittedName>
</protein>
<proteinExistence type="predicted"/>
<gene>
    <name evidence="1" type="ORF">W59_01209</name>
</gene>
<comment type="caution">
    <text evidence="1">The sequence shown here is derived from an EMBL/GenBank/DDBJ whole genome shotgun (WGS) entry which is preliminary data.</text>
</comment>
<dbReference type="AlphaFoldDB" id="I0WZD0"/>
<sequence length="233" mass="26095">MTHEERVIADEIRSEEANFARIASEYETRLNGLKERLSAAREAADAGERVLLTGQDKSLEDAVCNALRNFGYNVAEMDDKWEERARREDYRITEPGCEGWLVIADATGVAKGAKGGKLQILGAHVEAYLFEERPRLRPRRWLLVNRELEKDPNARHKDIFRSDVLGPFEDSQGLAIDTPALFVLNNAIKSGAVSSESVRDLLREKSGQLTLRDAQGWIAGHTRDSEVPVALKP</sequence>
<name>I0WZD0_RHOOP</name>
<organism evidence="1 2">
    <name type="scientific">Rhodococcus opacus RKJ300 = JCM 13270</name>
    <dbReference type="NCBI Taxonomy" id="1165867"/>
    <lineage>
        <taxon>Bacteria</taxon>
        <taxon>Bacillati</taxon>
        <taxon>Actinomycetota</taxon>
        <taxon>Actinomycetes</taxon>
        <taxon>Mycobacteriales</taxon>
        <taxon>Nocardiaceae</taxon>
        <taxon>Rhodococcus</taxon>
    </lineage>
</organism>
<evidence type="ECO:0000313" key="2">
    <source>
        <dbReference type="Proteomes" id="UP000006447"/>
    </source>
</evidence>
<evidence type="ECO:0000313" key="1">
    <source>
        <dbReference type="EMBL" id="EID81746.1"/>
    </source>
</evidence>
<accession>I0WZD0</accession>
<dbReference type="EMBL" id="AJJH01000010">
    <property type="protein sequence ID" value="EID81746.1"/>
    <property type="molecule type" value="Genomic_DNA"/>
</dbReference>
<reference evidence="1 2" key="1">
    <citation type="journal article" date="2012" name="J. Bacteriol.">
        <title>Draft genome sequence of the nitrophenol-degrading actinomycete Rhodococcus imtechensis RKJ300.</title>
        <authorList>
            <person name="Vikram S."/>
            <person name="Kumar S."/>
            <person name="Subramanian S."/>
            <person name="Raghava G.P."/>
        </authorList>
    </citation>
    <scope>NUCLEOTIDE SEQUENCE [LARGE SCALE GENOMIC DNA]</scope>
    <source>
        <strain evidence="1 2">RKJ300</strain>
    </source>
</reference>